<dbReference type="AlphaFoldDB" id="A0A6A6AXJ4"/>
<dbReference type="SUPFAM" id="SSF51735">
    <property type="entry name" value="NAD(P)-binding Rossmann-fold domains"/>
    <property type="match status" value="1"/>
</dbReference>
<feature type="domain" description="NAD-dependent epimerase/dehydratase" evidence="3">
    <location>
        <begin position="3"/>
        <end position="257"/>
    </location>
</feature>
<dbReference type="GeneID" id="54293720"/>
<feature type="non-terminal residue" evidence="4">
    <location>
        <position position="1"/>
    </location>
</feature>
<proteinExistence type="inferred from homology"/>
<dbReference type="PANTHER" id="PTHR10366">
    <property type="entry name" value="NAD DEPENDENT EPIMERASE/DEHYDRATASE"/>
    <property type="match status" value="1"/>
</dbReference>
<dbReference type="Pfam" id="PF01370">
    <property type="entry name" value="Epimerase"/>
    <property type="match status" value="1"/>
</dbReference>
<dbReference type="Proteomes" id="UP000799438">
    <property type="component" value="Unassembled WGS sequence"/>
</dbReference>
<dbReference type="Gene3D" id="3.40.50.720">
    <property type="entry name" value="NAD(P)-binding Rossmann-like Domain"/>
    <property type="match status" value="1"/>
</dbReference>
<organism evidence="4 5">
    <name type="scientific">Aplosporella prunicola CBS 121167</name>
    <dbReference type="NCBI Taxonomy" id="1176127"/>
    <lineage>
        <taxon>Eukaryota</taxon>
        <taxon>Fungi</taxon>
        <taxon>Dikarya</taxon>
        <taxon>Ascomycota</taxon>
        <taxon>Pezizomycotina</taxon>
        <taxon>Dothideomycetes</taxon>
        <taxon>Dothideomycetes incertae sedis</taxon>
        <taxon>Botryosphaeriales</taxon>
        <taxon>Aplosporellaceae</taxon>
        <taxon>Aplosporella</taxon>
    </lineage>
</organism>
<evidence type="ECO:0000313" key="5">
    <source>
        <dbReference type="Proteomes" id="UP000799438"/>
    </source>
</evidence>
<dbReference type="InterPro" id="IPR036291">
    <property type="entry name" value="NAD(P)-bd_dom_sf"/>
</dbReference>
<dbReference type="EMBL" id="ML995608">
    <property type="protein sequence ID" value="KAF2135281.1"/>
    <property type="molecule type" value="Genomic_DNA"/>
</dbReference>
<dbReference type="InterPro" id="IPR050425">
    <property type="entry name" value="NAD(P)_dehydrat-like"/>
</dbReference>
<evidence type="ECO:0000259" key="3">
    <source>
        <dbReference type="Pfam" id="PF01370"/>
    </source>
</evidence>
<comment type="similarity">
    <text evidence="2">Belongs to the NAD(P)-dependent epimerase/dehydratase family. Dihydroflavonol-4-reductase subfamily.</text>
</comment>
<name>A0A6A6AXJ4_9PEZI</name>
<sequence>KTVLVTGGSGFLAAHVLNSFLERGYNVRTTVRSEATAEKVKKTHAKYLSQLSFAIVADVSAPGALDEAVKDVDGVIHTASPFVLEVKDNVKDLLDPAVKGTTEVLEATYKFNPKVKRVVITSSFAALIDLSKGTWPGHVYNEADWNPVTWDEAVAGNGAVAYLASKAFAEKAAWKFVEEKKPNFTVSTICPPMIYGPNAHYVDDLSKLNTSSAEIYGFIKGDKTEPGEAMFPAFVDVRDVAEAHALAYEKEEAAGQRYFVSSDVYNNQAVCDAIRKAYPELNDRVPKGEPGKPVGEFWRVDHSKATRELGLQFRNLEQSIVDTVRSLIDL</sequence>
<dbReference type="OrthoDB" id="2735536at2759"/>
<keyword evidence="5" id="KW-1185">Reference proteome</keyword>
<dbReference type="FunFam" id="3.40.50.720:FF:000191">
    <property type="entry name" value="Methylglyoxal reductase (NADPH-dependent)"/>
    <property type="match status" value="1"/>
</dbReference>
<evidence type="ECO:0000313" key="4">
    <source>
        <dbReference type="EMBL" id="KAF2135281.1"/>
    </source>
</evidence>
<dbReference type="PANTHER" id="PTHR10366:SF564">
    <property type="entry name" value="STEROL-4-ALPHA-CARBOXYLATE 3-DEHYDROGENASE, DECARBOXYLATING"/>
    <property type="match status" value="1"/>
</dbReference>
<dbReference type="CDD" id="cd05227">
    <property type="entry name" value="AR_SDR_e"/>
    <property type="match status" value="1"/>
</dbReference>
<dbReference type="RefSeq" id="XP_033391000.1">
    <property type="nucleotide sequence ID" value="XM_033536224.1"/>
</dbReference>
<gene>
    <name evidence="4" type="ORF">K452DRAFT_214353</name>
</gene>
<keyword evidence="1" id="KW-0560">Oxidoreductase</keyword>
<evidence type="ECO:0000256" key="2">
    <source>
        <dbReference type="ARBA" id="ARBA00023445"/>
    </source>
</evidence>
<reference evidence="4" key="1">
    <citation type="journal article" date="2020" name="Stud. Mycol.">
        <title>101 Dothideomycetes genomes: a test case for predicting lifestyles and emergence of pathogens.</title>
        <authorList>
            <person name="Haridas S."/>
            <person name="Albert R."/>
            <person name="Binder M."/>
            <person name="Bloem J."/>
            <person name="Labutti K."/>
            <person name="Salamov A."/>
            <person name="Andreopoulos B."/>
            <person name="Baker S."/>
            <person name="Barry K."/>
            <person name="Bills G."/>
            <person name="Bluhm B."/>
            <person name="Cannon C."/>
            <person name="Castanera R."/>
            <person name="Culley D."/>
            <person name="Daum C."/>
            <person name="Ezra D."/>
            <person name="Gonzalez J."/>
            <person name="Henrissat B."/>
            <person name="Kuo A."/>
            <person name="Liang C."/>
            <person name="Lipzen A."/>
            <person name="Lutzoni F."/>
            <person name="Magnuson J."/>
            <person name="Mondo S."/>
            <person name="Nolan M."/>
            <person name="Ohm R."/>
            <person name="Pangilinan J."/>
            <person name="Park H.-J."/>
            <person name="Ramirez L."/>
            <person name="Alfaro M."/>
            <person name="Sun H."/>
            <person name="Tritt A."/>
            <person name="Yoshinaga Y."/>
            <person name="Zwiers L.-H."/>
            <person name="Turgeon B."/>
            <person name="Goodwin S."/>
            <person name="Spatafora J."/>
            <person name="Crous P."/>
            <person name="Grigoriev I."/>
        </authorList>
    </citation>
    <scope>NUCLEOTIDE SEQUENCE</scope>
    <source>
        <strain evidence="4">CBS 121167</strain>
    </source>
</reference>
<protein>
    <recommendedName>
        <fullName evidence="3">NAD-dependent epimerase/dehydratase domain-containing protein</fullName>
    </recommendedName>
</protein>
<evidence type="ECO:0000256" key="1">
    <source>
        <dbReference type="ARBA" id="ARBA00023002"/>
    </source>
</evidence>
<dbReference type="GO" id="GO:0016616">
    <property type="term" value="F:oxidoreductase activity, acting on the CH-OH group of donors, NAD or NADP as acceptor"/>
    <property type="evidence" value="ECO:0007669"/>
    <property type="project" value="TreeGrafter"/>
</dbReference>
<dbReference type="InterPro" id="IPR001509">
    <property type="entry name" value="Epimerase_deHydtase"/>
</dbReference>
<feature type="non-terminal residue" evidence="4">
    <location>
        <position position="330"/>
    </location>
</feature>
<accession>A0A6A6AXJ4</accession>